<keyword evidence="1" id="KW-0472">Membrane</keyword>
<gene>
    <name evidence="2" type="ORF">BDV33DRAFT_168151</name>
</gene>
<evidence type="ECO:0000256" key="1">
    <source>
        <dbReference type="SAM" id="Phobius"/>
    </source>
</evidence>
<keyword evidence="3" id="KW-1185">Reference proteome</keyword>
<feature type="transmembrane region" description="Helical" evidence="1">
    <location>
        <begin position="49"/>
        <end position="67"/>
    </location>
</feature>
<proteinExistence type="predicted"/>
<sequence length="78" mass="8805">MLTLNISGGTYLITQRNSRVLMVCSWSDPGCSRFINLLDHRRRISPSSVFAYFCLQSLGLFLCWLLSSNTTSGNRNTL</sequence>
<dbReference type="Proteomes" id="UP000326799">
    <property type="component" value="Unassembled WGS sequence"/>
</dbReference>
<protein>
    <submittedName>
        <fullName evidence="2">Uncharacterized protein</fullName>
    </submittedName>
</protein>
<name>A0A5N6F2C9_9EURO</name>
<evidence type="ECO:0000313" key="2">
    <source>
        <dbReference type="EMBL" id="KAB8222980.1"/>
    </source>
</evidence>
<accession>A0A5N6F2C9</accession>
<keyword evidence="1" id="KW-1133">Transmembrane helix</keyword>
<evidence type="ECO:0000313" key="3">
    <source>
        <dbReference type="Proteomes" id="UP000326799"/>
    </source>
</evidence>
<reference evidence="2 3" key="1">
    <citation type="submission" date="2019-04" db="EMBL/GenBank/DDBJ databases">
        <title>Fungal friends and foes A comparative genomics study of 23 Aspergillus species from section Flavi.</title>
        <authorList>
            <consortium name="DOE Joint Genome Institute"/>
            <person name="Kjaerbolling I."/>
            <person name="Vesth T.C."/>
            <person name="Frisvad J.C."/>
            <person name="Nybo J.L."/>
            <person name="Theobald S."/>
            <person name="Kildgaard S."/>
            <person name="Petersen T.I."/>
            <person name="Kuo A."/>
            <person name="Sato A."/>
            <person name="Lyhne E.K."/>
            <person name="Kogle M.E."/>
            <person name="Wiebenga A."/>
            <person name="Kun R.S."/>
            <person name="Lubbers R.J."/>
            <person name="Makela M.R."/>
            <person name="Barry K."/>
            <person name="Chovatia M."/>
            <person name="Clum A."/>
            <person name="Daum C."/>
            <person name="Haridas S."/>
            <person name="He G."/>
            <person name="LaButti K."/>
            <person name="Lipzen A."/>
            <person name="Mondo S."/>
            <person name="Pangilinan J."/>
            <person name="Riley R."/>
            <person name="Salamov A."/>
            <person name="Simmons B.A."/>
            <person name="Magnuson J.K."/>
            <person name="Henrissat B."/>
            <person name="Mortensen U.H."/>
            <person name="Larsen T.O."/>
            <person name="De vries R.P."/>
            <person name="Grigoriev I.V."/>
            <person name="Machida M."/>
            <person name="Baker S.E."/>
            <person name="Andersen M.R."/>
        </authorList>
    </citation>
    <scope>NUCLEOTIDE SEQUENCE [LARGE SCALE GENOMIC DNA]</scope>
    <source>
        <strain evidence="2 3">CBS 126849</strain>
    </source>
</reference>
<organism evidence="2 3">
    <name type="scientific">Aspergillus novoparasiticus</name>
    <dbReference type="NCBI Taxonomy" id="986946"/>
    <lineage>
        <taxon>Eukaryota</taxon>
        <taxon>Fungi</taxon>
        <taxon>Dikarya</taxon>
        <taxon>Ascomycota</taxon>
        <taxon>Pezizomycotina</taxon>
        <taxon>Eurotiomycetes</taxon>
        <taxon>Eurotiomycetidae</taxon>
        <taxon>Eurotiales</taxon>
        <taxon>Aspergillaceae</taxon>
        <taxon>Aspergillus</taxon>
        <taxon>Aspergillus subgen. Circumdati</taxon>
    </lineage>
</organism>
<dbReference type="EMBL" id="ML733409">
    <property type="protein sequence ID" value="KAB8222980.1"/>
    <property type="molecule type" value="Genomic_DNA"/>
</dbReference>
<keyword evidence="1" id="KW-0812">Transmembrane</keyword>
<dbReference type="AlphaFoldDB" id="A0A5N6F2C9"/>